<reference evidence="3 4" key="1">
    <citation type="journal article" date="2010" name="Nature">
        <title>Genome sequence of the palaeopolyploid soybean.</title>
        <authorList>
            <person name="Schmutz J."/>
            <person name="Cannon S.B."/>
            <person name="Schlueter J."/>
            <person name="Ma J."/>
            <person name="Mitros T."/>
            <person name="Nelson W."/>
            <person name="Hyten D.L."/>
            <person name="Song Q."/>
            <person name="Thelen J.J."/>
            <person name="Cheng J."/>
            <person name="Xu D."/>
            <person name="Hellsten U."/>
            <person name="May G.D."/>
            <person name="Yu Y."/>
            <person name="Sakurai T."/>
            <person name="Umezawa T."/>
            <person name="Bhattacharyya M.K."/>
            <person name="Sandhu D."/>
            <person name="Valliyodan B."/>
            <person name="Lindquist E."/>
            <person name="Peto M."/>
            <person name="Grant D."/>
            <person name="Shu S."/>
            <person name="Goodstein D."/>
            <person name="Barry K."/>
            <person name="Futrell-Griggs M."/>
            <person name="Abernathy B."/>
            <person name="Du J."/>
            <person name="Tian Z."/>
            <person name="Zhu L."/>
            <person name="Gill N."/>
            <person name="Joshi T."/>
            <person name="Libault M."/>
            <person name="Sethuraman A."/>
            <person name="Zhang X.-C."/>
            <person name="Shinozaki K."/>
            <person name="Nguyen H.T."/>
            <person name="Wing R.A."/>
            <person name="Cregan P."/>
            <person name="Specht J."/>
            <person name="Grimwood J."/>
            <person name="Rokhsar D."/>
            <person name="Stacey G."/>
            <person name="Shoemaker R.C."/>
            <person name="Jackson S.A."/>
        </authorList>
    </citation>
    <scope>NUCLEOTIDE SEQUENCE [LARGE SCALE GENOMIC DNA]</scope>
    <source>
        <strain evidence="4">cv. Williams 82</strain>
        <tissue evidence="3">Callus</tissue>
    </source>
</reference>
<dbReference type="InParanoid" id="K7L6X3"/>
<evidence type="ECO:0000313" key="3">
    <source>
        <dbReference type="EMBL" id="KRH43496.1"/>
    </source>
</evidence>
<sequence>MASPARTFFAFILAVVALFFAAANAQDLSPAPSPDAGAAGSVSSSVAMIGASVVLSLMAILKH</sequence>
<evidence type="ECO:0000313" key="4">
    <source>
        <dbReference type="EnsemblPlants" id="KRH43496"/>
    </source>
</evidence>
<reference evidence="3" key="3">
    <citation type="submission" date="2018-07" db="EMBL/GenBank/DDBJ databases">
        <title>WGS assembly of Glycine max.</title>
        <authorList>
            <person name="Schmutz J."/>
            <person name="Cannon S."/>
            <person name="Schlueter J."/>
            <person name="Ma J."/>
            <person name="Mitros T."/>
            <person name="Nelson W."/>
            <person name="Hyten D."/>
            <person name="Song Q."/>
            <person name="Thelen J."/>
            <person name="Cheng J."/>
            <person name="Xu D."/>
            <person name="Hellsten U."/>
            <person name="May G."/>
            <person name="Yu Y."/>
            <person name="Sakurai T."/>
            <person name="Umezawa T."/>
            <person name="Bhattacharyya M."/>
            <person name="Sandhu D."/>
            <person name="Valliyodan B."/>
            <person name="Lindquist E."/>
            <person name="Peto M."/>
            <person name="Grant D."/>
            <person name="Shu S."/>
            <person name="Goodstein D."/>
            <person name="Barry K."/>
            <person name="Futrell-Griggs M."/>
            <person name="Abernathy B."/>
            <person name="Du J."/>
            <person name="Tian Z."/>
            <person name="Zhu L."/>
            <person name="Gill N."/>
            <person name="Joshi T."/>
            <person name="Libault M."/>
            <person name="Sethuraman A."/>
            <person name="Zhang X."/>
            <person name="Shinozaki K."/>
            <person name="Nguyen H."/>
            <person name="Wing R."/>
            <person name="Cregan P."/>
            <person name="Specht J."/>
            <person name="Grimwood J."/>
            <person name="Rokhsar D."/>
            <person name="Stacey G."/>
            <person name="Shoemaker R."/>
            <person name="Jackson S."/>
        </authorList>
    </citation>
    <scope>NUCLEOTIDE SEQUENCE</scope>
    <source>
        <tissue evidence="3">Callus</tissue>
    </source>
</reference>
<keyword evidence="2" id="KW-0732">Signal</keyword>
<evidence type="ECO:0000313" key="5">
    <source>
        <dbReference type="Proteomes" id="UP000008827"/>
    </source>
</evidence>
<dbReference type="PANTHER" id="PTHR33659:SF1">
    <property type="entry name" value="PROTEIN, PUTATIVE-RELATED"/>
    <property type="match status" value="1"/>
</dbReference>
<evidence type="ECO:0008006" key="6">
    <source>
        <dbReference type="Google" id="ProtNLM"/>
    </source>
</evidence>
<accession>K7L6X3</accession>
<keyword evidence="5" id="KW-1185">Reference proteome</keyword>
<reference evidence="4" key="2">
    <citation type="submission" date="2018-02" db="UniProtKB">
        <authorList>
            <consortium name="EnsemblPlants"/>
        </authorList>
    </citation>
    <scope>IDENTIFICATION</scope>
    <source>
        <strain evidence="4">Williams 82</strain>
    </source>
</reference>
<evidence type="ECO:0000256" key="1">
    <source>
        <dbReference type="SAM" id="Phobius"/>
    </source>
</evidence>
<dbReference type="EMBL" id="CM000841">
    <property type="protein sequence ID" value="KRH43496.1"/>
    <property type="molecule type" value="Genomic_DNA"/>
</dbReference>
<feature type="transmembrane region" description="Helical" evidence="1">
    <location>
        <begin position="41"/>
        <end position="61"/>
    </location>
</feature>
<keyword evidence="1" id="KW-1133">Transmembrane helix</keyword>
<name>K7L6X3_SOYBN</name>
<protein>
    <recommendedName>
        <fullName evidence="6">Transmembrane protein</fullName>
    </recommendedName>
</protein>
<dbReference type="PANTHER" id="PTHR33659">
    <property type="entry name" value="PROTEIN, PUTATIVE-RELATED-RELATED"/>
    <property type="match status" value="1"/>
</dbReference>
<organism evidence="4">
    <name type="scientific">Glycine max</name>
    <name type="common">Soybean</name>
    <name type="synonym">Glycine hispida</name>
    <dbReference type="NCBI Taxonomy" id="3847"/>
    <lineage>
        <taxon>Eukaryota</taxon>
        <taxon>Viridiplantae</taxon>
        <taxon>Streptophyta</taxon>
        <taxon>Embryophyta</taxon>
        <taxon>Tracheophyta</taxon>
        <taxon>Spermatophyta</taxon>
        <taxon>Magnoliopsida</taxon>
        <taxon>eudicotyledons</taxon>
        <taxon>Gunneridae</taxon>
        <taxon>Pentapetalae</taxon>
        <taxon>rosids</taxon>
        <taxon>fabids</taxon>
        <taxon>Fabales</taxon>
        <taxon>Fabaceae</taxon>
        <taxon>Papilionoideae</taxon>
        <taxon>50 kb inversion clade</taxon>
        <taxon>NPAAA clade</taxon>
        <taxon>indigoferoid/millettioid clade</taxon>
        <taxon>Phaseoleae</taxon>
        <taxon>Glycine</taxon>
        <taxon>Glycine subgen. Soja</taxon>
    </lineage>
</organism>
<feature type="signal peptide" evidence="2">
    <location>
        <begin position="1"/>
        <end position="25"/>
    </location>
</feature>
<keyword evidence="1" id="KW-0812">Transmembrane</keyword>
<keyword evidence="1" id="KW-0472">Membrane</keyword>
<dbReference type="EnsemblPlants" id="KRH43496">
    <property type="protein sequence ID" value="KRH43496"/>
    <property type="gene ID" value="GLYMA_08G153600"/>
</dbReference>
<evidence type="ECO:0000256" key="2">
    <source>
        <dbReference type="SAM" id="SignalP"/>
    </source>
</evidence>
<dbReference type="Gramene" id="KRH43496">
    <property type="protein sequence ID" value="KRH43496"/>
    <property type="gene ID" value="GLYMA_08G153600"/>
</dbReference>
<proteinExistence type="predicted"/>
<dbReference type="PaxDb" id="3847-GLYMA08G16301.1"/>
<gene>
    <name evidence="3" type="ORF">GLYMA_08G153600</name>
</gene>
<feature type="chain" id="PRO_5014581048" description="Transmembrane protein" evidence="2">
    <location>
        <begin position="26"/>
        <end position="63"/>
    </location>
</feature>
<dbReference type="AlphaFoldDB" id="K7L6X3"/>
<dbReference type="HOGENOM" id="CLU_172973_1_0_1"/>
<dbReference type="Proteomes" id="UP000008827">
    <property type="component" value="Chromosome 8"/>
</dbReference>